<gene>
    <name evidence="2" type="ORF">SNAT2548_LOCUS33395</name>
</gene>
<dbReference type="Proteomes" id="UP000604046">
    <property type="component" value="Unassembled WGS sequence"/>
</dbReference>
<feature type="non-terminal residue" evidence="2">
    <location>
        <position position="1"/>
    </location>
</feature>
<evidence type="ECO:0000313" key="3">
    <source>
        <dbReference type="Proteomes" id="UP000604046"/>
    </source>
</evidence>
<sequence length="1146" mass="122705">MYVCILPLAAAHSNEAKKVSHPRVGVDLSEDTPVGRHLPAMLSSMKPHVRVLMLAACCTTSWTFKLTESPIQLSDSNNETANRMIEEVVSENMQRDMNDINGLPNPGVDNKSESSEGFGELAKNLEFLLLKVAQLETVAEMHEASIQEQAKVIQAQQEEINALKGESHKDGAVLLEMHKDSQTRLNEAQDLVQRVMLKQTRQRQTRNFHEGLPSDEPHASGVEEPEVSLAAESASSSEEESAKWPWKHRRRRWNPVHIAKSMAETLADGYAAAKDKAKWVRENTINTVEKAVKVLSQGFSNFGASCPYRRHPSITSFTSENLKIDFGRFQCTISLIGQSTGLFGFNFGSRSIALPSALKTAATLGSELGSCMKQGFQLFRCISDKATDMMSWASVKKIGGWMLNPAKGFPSLATVAKLGGELASCTQTGTGILSCLSDKATNVMSWGSVEKIGGWVINPTRGVPSLATAATLGSELASCMKEGFQLFRCISDKATGMMSWGSVEKIGGWVINPTHGVPSLATVAKLGVELASCTQTGTGILSCLSDKATNVMSWGSVEKIGGWVINPTHGVPSLATVAKLGGELASCTQTGTGILSCLSDKATNVMSWGSVDKIGGWVINPTHGVPSLATVAKLGGELASCTQTGWGLMRCLSDKTTNVMSWSSVNTIGDWIINPAHGVPSLATVAKLGGELASCTQTGPGIMGCLSDKTTNVMSWKSVNTIGGWVINPTHGVPSLATVATLGGELASCTQTGSGLMRCLSDKTTDIMSWGSVGKIGNWVINPTHGVAPLSHLNRVGDILADLLEGFGKVAASVAGQVLSGGSSLIQEAALSRFPAAGAAPVVHHSGSSLVITTHAQEHRPKMSTLQTGEADDGFGFKLHKEGGHYQSRLVTQFDGDERDTSSCLAFAPKSKHGANGQATESDWQVQNENDFVALDSWAVPCGAAWMKKNWDKWQGYSFYTAEAAIEKCVTVSFSISVQPVAAFVGGVQFELMPKPLATVDTTVCWPTGRPDGQDLSLLRLHIKSSGVPLLTRSIRLTKRYGEPSDFTEDHVHQSTGTWSQPSNPREAISRTKLLQEALNAETRQEQAHNQSDKARQGVSDWMEEEEDLYLASANYSQDLGVNLTSELRGTAAARRLSLAAAQSQG</sequence>
<feature type="compositionally biased region" description="Low complexity" evidence="1">
    <location>
        <begin position="227"/>
        <end position="236"/>
    </location>
</feature>
<protein>
    <submittedName>
        <fullName evidence="2">Uncharacterized protein</fullName>
    </submittedName>
</protein>
<dbReference type="AlphaFoldDB" id="A0A812UTU9"/>
<evidence type="ECO:0000256" key="1">
    <source>
        <dbReference type="SAM" id="MobiDB-lite"/>
    </source>
</evidence>
<reference evidence="2" key="1">
    <citation type="submission" date="2021-02" db="EMBL/GenBank/DDBJ databases">
        <authorList>
            <person name="Dougan E. K."/>
            <person name="Rhodes N."/>
            <person name="Thang M."/>
            <person name="Chan C."/>
        </authorList>
    </citation>
    <scope>NUCLEOTIDE SEQUENCE</scope>
</reference>
<comment type="caution">
    <text evidence="2">The sequence shown here is derived from an EMBL/GenBank/DDBJ whole genome shotgun (WGS) entry which is preliminary data.</text>
</comment>
<proteinExistence type="predicted"/>
<accession>A0A812UTU9</accession>
<evidence type="ECO:0000313" key="2">
    <source>
        <dbReference type="EMBL" id="CAE7585871.1"/>
    </source>
</evidence>
<feature type="compositionally biased region" description="Polar residues" evidence="1">
    <location>
        <begin position="1054"/>
        <end position="1064"/>
    </location>
</feature>
<name>A0A812UTU9_9DINO</name>
<dbReference type="EMBL" id="CAJNDS010002756">
    <property type="protein sequence ID" value="CAE7585871.1"/>
    <property type="molecule type" value="Genomic_DNA"/>
</dbReference>
<organism evidence="2 3">
    <name type="scientific">Symbiodinium natans</name>
    <dbReference type="NCBI Taxonomy" id="878477"/>
    <lineage>
        <taxon>Eukaryota</taxon>
        <taxon>Sar</taxon>
        <taxon>Alveolata</taxon>
        <taxon>Dinophyceae</taxon>
        <taxon>Suessiales</taxon>
        <taxon>Symbiodiniaceae</taxon>
        <taxon>Symbiodinium</taxon>
    </lineage>
</organism>
<feature type="region of interest" description="Disordered" evidence="1">
    <location>
        <begin position="1046"/>
        <end position="1066"/>
    </location>
</feature>
<feature type="region of interest" description="Disordered" evidence="1">
    <location>
        <begin position="200"/>
        <end position="247"/>
    </location>
</feature>
<keyword evidence="3" id="KW-1185">Reference proteome</keyword>
<dbReference type="OrthoDB" id="426345at2759"/>